<feature type="compositionally biased region" description="Polar residues" evidence="1">
    <location>
        <begin position="116"/>
        <end position="134"/>
    </location>
</feature>
<organism evidence="3">
    <name type="scientific">Sesamum radiatum</name>
    <name type="common">Black benniseed</name>
    <dbReference type="NCBI Taxonomy" id="300843"/>
    <lineage>
        <taxon>Eukaryota</taxon>
        <taxon>Viridiplantae</taxon>
        <taxon>Streptophyta</taxon>
        <taxon>Embryophyta</taxon>
        <taxon>Tracheophyta</taxon>
        <taxon>Spermatophyta</taxon>
        <taxon>Magnoliopsida</taxon>
        <taxon>eudicotyledons</taxon>
        <taxon>Gunneridae</taxon>
        <taxon>Pentapetalae</taxon>
        <taxon>asterids</taxon>
        <taxon>lamiids</taxon>
        <taxon>Lamiales</taxon>
        <taxon>Pedaliaceae</taxon>
        <taxon>Sesamum</taxon>
    </lineage>
</organism>
<evidence type="ECO:0000313" key="3">
    <source>
        <dbReference type="EMBL" id="KAL0442201.1"/>
    </source>
</evidence>
<evidence type="ECO:0000256" key="1">
    <source>
        <dbReference type="SAM" id="MobiDB-lite"/>
    </source>
</evidence>
<dbReference type="EMBL" id="JACGWJ010000001">
    <property type="protein sequence ID" value="KAL0442201.1"/>
    <property type="molecule type" value="Genomic_DNA"/>
</dbReference>
<reference evidence="3" key="1">
    <citation type="submission" date="2020-06" db="EMBL/GenBank/DDBJ databases">
        <authorList>
            <person name="Li T."/>
            <person name="Hu X."/>
            <person name="Zhang T."/>
            <person name="Song X."/>
            <person name="Zhang H."/>
            <person name="Dai N."/>
            <person name="Sheng W."/>
            <person name="Hou X."/>
            <person name="Wei L."/>
        </authorList>
    </citation>
    <scope>NUCLEOTIDE SEQUENCE</scope>
    <source>
        <strain evidence="3">G02</strain>
        <tissue evidence="3">Leaf</tissue>
    </source>
</reference>
<accession>A0AAW2WN40</accession>
<comment type="caution">
    <text evidence="3">The sequence shown here is derived from an EMBL/GenBank/DDBJ whole genome shotgun (WGS) entry which is preliminary data.</text>
</comment>
<gene>
    <name evidence="3" type="ORF">Sradi_0159000</name>
</gene>
<reference evidence="3" key="2">
    <citation type="journal article" date="2024" name="Plant">
        <title>Genomic evolution and insights into agronomic trait innovations of Sesamum species.</title>
        <authorList>
            <person name="Miao H."/>
            <person name="Wang L."/>
            <person name="Qu L."/>
            <person name="Liu H."/>
            <person name="Sun Y."/>
            <person name="Le M."/>
            <person name="Wang Q."/>
            <person name="Wei S."/>
            <person name="Zheng Y."/>
            <person name="Lin W."/>
            <person name="Duan Y."/>
            <person name="Cao H."/>
            <person name="Xiong S."/>
            <person name="Wang X."/>
            <person name="Wei L."/>
            <person name="Li C."/>
            <person name="Ma Q."/>
            <person name="Ju M."/>
            <person name="Zhao R."/>
            <person name="Li G."/>
            <person name="Mu C."/>
            <person name="Tian Q."/>
            <person name="Mei H."/>
            <person name="Zhang T."/>
            <person name="Gao T."/>
            <person name="Zhang H."/>
        </authorList>
    </citation>
    <scope>NUCLEOTIDE SEQUENCE</scope>
    <source>
        <strain evidence="3">G02</strain>
    </source>
</reference>
<evidence type="ECO:0000259" key="2">
    <source>
        <dbReference type="Pfam" id="PF25597"/>
    </source>
</evidence>
<protein>
    <recommendedName>
        <fullName evidence="2">Retroviral polymerase SH3-like domain-containing protein</fullName>
    </recommendedName>
</protein>
<proteinExistence type="predicted"/>
<dbReference type="InterPro" id="IPR057670">
    <property type="entry name" value="SH3_retrovirus"/>
</dbReference>
<name>A0AAW2WN40_SESRA</name>
<feature type="domain" description="Retroviral polymerase SH3-like" evidence="2">
    <location>
        <begin position="21"/>
        <end position="79"/>
    </location>
</feature>
<dbReference type="Pfam" id="PF25597">
    <property type="entry name" value="SH3_retrovirus"/>
    <property type="match status" value="1"/>
</dbReference>
<feature type="compositionally biased region" description="Acidic residues" evidence="1">
    <location>
        <begin position="101"/>
        <end position="115"/>
    </location>
</feature>
<feature type="region of interest" description="Disordered" evidence="1">
    <location>
        <begin position="97"/>
        <end position="143"/>
    </location>
</feature>
<dbReference type="AlphaFoldDB" id="A0AAW2WN40"/>
<sequence length="217" mass="24965">MPECMWTGKDVDISSLRIFGCSAFVLQNGDKLDPRAKKCIFIGYPDGVKGYRLWLRSQPGYKVIVSRDVTFNEYEFPCAANSPKKDTDLNKESTFNKVEENSEDNQQGEEVEIEENQQSGNEKQNENNTSSIRNYQLARDRERRTTRIPSKFRDFDIALNTDTSEPFSYEEALETTNSENWIKAMNEEIDSLIKTEPGLLCQNQKMRLQLTVSGFLS</sequence>